<dbReference type="EMBL" id="SJPK01000046">
    <property type="protein sequence ID" value="TWT51652.1"/>
    <property type="molecule type" value="Genomic_DNA"/>
</dbReference>
<dbReference type="AlphaFoldDB" id="A0A5C5WP88"/>
<accession>A0A5C5WP88</accession>
<protein>
    <submittedName>
        <fullName evidence="1">Uncharacterized protein</fullName>
    </submittedName>
</protein>
<proteinExistence type="predicted"/>
<reference evidence="1 2" key="1">
    <citation type="submission" date="2019-02" db="EMBL/GenBank/DDBJ databases">
        <title>Deep-cultivation of Planctomycetes and their phenomic and genomic characterization uncovers novel biology.</title>
        <authorList>
            <person name="Wiegand S."/>
            <person name="Jogler M."/>
            <person name="Boedeker C."/>
            <person name="Pinto D."/>
            <person name="Vollmers J."/>
            <person name="Rivas-Marin E."/>
            <person name="Kohn T."/>
            <person name="Peeters S.H."/>
            <person name="Heuer A."/>
            <person name="Rast P."/>
            <person name="Oberbeckmann S."/>
            <person name="Bunk B."/>
            <person name="Jeske O."/>
            <person name="Meyerdierks A."/>
            <person name="Storesund J.E."/>
            <person name="Kallscheuer N."/>
            <person name="Luecker S."/>
            <person name="Lage O.M."/>
            <person name="Pohl T."/>
            <person name="Merkel B.J."/>
            <person name="Hornburger P."/>
            <person name="Mueller R.-W."/>
            <person name="Bruemmer F."/>
            <person name="Labrenz M."/>
            <person name="Spormann A.M."/>
            <person name="Op Den Camp H."/>
            <person name="Overmann J."/>
            <person name="Amann R."/>
            <person name="Jetten M.S.M."/>
            <person name="Mascher T."/>
            <person name="Medema M.H."/>
            <person name="Devos D.P."/>
            <person name="Kaster A.-K."/>
            <person name="Ovreas L."/>
            <person name="Rohde M."/>
            <person name="Galperin M.Y."/>
            <person name="Jogler C."/>
        </authorList>
    </citation>
    <scope>NUCLEOTIDE SEQUENCE [LARGE SCALE GENOMIC DNA]</scope>
    <source>
        <strain evidence="1 2">CA85</strain>
    </source>
</reference>
<evidence type="ECO:0000313" key="2">
    <source>
        <dbReference type="Proteomes" id="UP000318053"/>
    </source>
</evidence>
<gene>
    <name evidence="1" type="ORF">CA85_52370</name>
</gene>
<dbReference type="Proteomes" id="UP000318053">
    <property type="component" value="Unassembled WGS sequence"/>
</dbReference>
<evidence type="ECO:0000313" key="1">
    <source>
        <dbReference type="EMBL" id="TWT51652.1"/>
    </source>
</evidence>
<keyword evidence="2" id="KW-1185">Reference proteome</keyword>
<comment type="caution">
    <text evidence="1">The sequence shown here is derived from an EMBL/GenBank/DDBJ whole genome shotgun (WGS) entry which is preliminary data.</text>
</comment>
<sequence length="69" mass="7652">MCRAPFRRMRLNSFQLCLTLHCVVTDTTEKSLHPRHMMCSVAEEIATGGALYVPGAAPTLLMEQSKCPT</sequence>
<organism evidence="1 2">
    <name type="scientific">Allorhodopirellula solitaria</name>
    <dbReference type="NCBI Taxonomy" id="2527987"/>
    <lineage>
        <taxon>Bacteria</taxon>
        <taxon>Pseudomonadati</taxon>
        <taxon>Planctomycetota</taxon>
        <taxon>Planctomycetia</taxon>
        <taxon>Pirellulales</taxon>
        <taxon>Pirellulaceae</taxon>
        <taxon>Allorhodopirellula</taxon>
    </lineage>
</organism>
<name>A0A5C5WP88_9BACT</name>